<dbReference type="GO" id="GO:0051536">
    <property type="term" value="F:iron-sulfur cluster binding"/>
    <property type="evidence" value="ECO:0007669"/>
    <property type="project" value="InterPro"/>
</dbReference>
<dbReference type="Pfam" id="PF01592">
    <property type="entry name" value="NifU_N"/>
    <property type="match status" value="1"/>
</dbReference>
<evidence type="ECO:0000259" key="1">
    <source>
        <dbReference type="Pfam" id="PF01592"/>
    </source>
</evidence>
<name>A0A5C5VMZ0_9PLAN</name>
<comment type="caution">
    <text evidence="2">The sequence shown here is derived from an EMBL/GenBank/DDBJ whole genome shotgun (WGS) entry which is preliminary data.</text>
</comment>
<gene>
    <name evidence="2" type="primary">iscU</name>
    <name evidence="2" type="ORF">KOR42_50540</name>
</gene>
<dbReference type="OrthoDB" id="9804157at2"/>
<feature type="domain" description="NIF system FeS cluster assembly NifU N-terminal" evidence="1">
    <location>
        <begin position="33"/>
        <end position="124"/>
    </location>
</feature>
<dbReference type="Proteomes" id="UP000317243">
    <property type="component" value="Unassembled WGS sequence"/>
</dbReference>
<dbReference type="EMBL" id="SIHI01000060">
    <property type="protein sequence ID" value="TWT39908.1"/>
    <property type="molecule type" value="Genomic_DNA"/>
</dbReference>
<keyword evidence="3" id="KW-1185">Reference proteome</keyword>
<dbReference type="GO" id="GO:0016226">
    <property type="term" value="P:iron-sulfur cluster assembly"/>
    <property type="evidence" value="ECO:0007669"/>
    <property type="project" value="InterPro"/>
</dbReference>
<evidence type="ECO:0000313" key="2">
    <source>
        <dbReference type="EMBL" id="TWT39908.1"/>
    </source>
</evidence>
<accession>A0A5C5VMZ0</accession>
<dbReference type="AlphaFoldDB" id="A0A5C5VMZ0"/>
<reference evidence="2 3" key="1">
    <citation type="submission" date="2019-02" db="EMBL/GenBank/DDBJ databases">
        <title>Deep-cultivation of Planctomycetes and their phenomic and genomic characterization uncovers novel biology.</title>
        <authorList>
            <person name="Wiegand S."/>
            <person name="Jogler M."/>
            <person name="Boedeker C."/>
            <person name="Pinto D."/>
            <person name="Vollmers J."/>
            <person name="Rivas-Marin E."/>
            <person name="Kohn T."/>
            <person name="Peeters S.H."/>
            <person name="Heuer A."/>
            <person name="Rast P."/>
            <person name="Oberbeckmann S."/>
            <person name="Bunk B."/>
            <person name="Jeske O."/>
            <person name="Meyerdierks A."/>
            <person name="Storesund J.E."/>
            <person name="Kallscheuer N."/>
            <person name="Luecker S."/>
            <person name="Lage O.M."/>
            <person name="Pohl T."/>
            <person name="Merkel B.J."/>
            <person name="Hornburger P."/>
            <person name="Mueller R.-W."/>
            <person name="Bruemmer F."/>
            <person name="Labrenz M."/>
            <person name="Spormann A.M."/>
            <person name="Op Den Camp H."/>
            <person name="Overmann J."/>
            <person name="Amann R."/>
            <person name="Jetten M.S.M."/>
            <person name="Mascher T."/>
            <person name="Medema M.H."/>
            <person name="Devos D.P."/>
            <person name="Kaster A.-K."/>
            <person name="Ovreas L."/>
            <person name="Rohde M."/>
            <person name="Galperin M.Y."/>
            <person name="Jogler C."/>
        </authorList>
    </citation>
    <scope>NUCLEOTIDE SEQUENCE [LARGE SCALE GENOMIC DNA]</scope>
    <source>
        <strain evidence="2 3">KOR42</strain>
    </source>
</reference>
<dbReference type="GO" id="GO:0005506">
    <property type="term" value="F:iron ion binding"/>
    <property type="evidence" value="ECO:0007669"/>
    <property type="project" value="InterPro"/>
</dbReference>
<protein>
    <submittedName>
        <fullName evidence="2">NifU-like protein</fullName>
    </submittedName>
</protein>
<sequence>MNQRPTLEELMDLIVEHAESQEHFHQLDNPTYVKRGLNPHCGDEIELQLIVEERIVTEASYRGTGCLMSRGAASLLCERIIGQSIDEIKNHETSVLVGFDSSGFSIHRQFCARLAASILKEAVSQS</sequence>
<dbReference type="InterPro" id="IPR002871">
    <property type="entry name" value="NIF_FeS_clus_asmbl_NifU_N"/>
</dbReference>
<dbReference type="SUPFAM" id="SSF82649">
    <property type="entry name" value="SufE/NifU"/>
    <property type="match status" value="1"/>
</dbReference>
<dbReference type="RefSeq" id="WP_146512347.1">
    <property type="nucleotide sequence ID" value="NZ_SIHI01000060.1"/>
</dbReference>
<evidence type="ECO:0000313" key="3">
    <source>
        <dbReference type="Proteomes" id="UP000317243"/>
    </source>
</evidence>
<dbReference type="CDD" id="cd06664">
    <property type="entry name" value="IscU_like"/>
    <property type="match status" value="1"/>
</dbReference>
<proteinExistence type="predicted"/>
<organism evidence="2 3">
    <name type="scientific">Thalassoglobus neptunius</name>
    <dbReference type="NCBI Taxonomy" id="1938619"/>
    <lineage>
        <taxon>Bacteria</taxon>
        <taxon>Pseudomonadati</taxon>
        <taxon>Planctomycetota</taxon>
        <taxon>Planctomycetia</taxon>
        <taxon>Planctomycetales</taxon>
        <taxon>Planctomycetaceae</taxon>
        <taxon>Thalassoglobus</taxon>
    </lineage>
</organism>
<dbReference type="Gene3D" id="3.90.1010.10">
    <property type="match status" value="1"/>
</dbReference>